<feature type="domain" description="HTH marR-type" evidence="1">
    <location>
        <begin position="44"/>
        <end position="136"/>
    </location>
</feature>
<dbReference type="PANTHER" id="PTHR33164">
    <property type="entry name" value="TRANSCRIPTIONAL REGULATOR, MARR FAMILY"/>
    <property type="match status" value="1"/>
</dbReference>
<organism evidence="2 3">
    <name type="scientific">Pseudonocardia oceani</name>
    <dbReference type="NCBI Taxonomy" id="2792013"/>
    <lineage>
        <taxon>Bacteria</taxon>
        <taxon>Bacillati</taxon>
        <taxon>Actinomycetota</taxon>
        <taxon>Actinomycetes</taxon>
        <taxon>Pseudonocardiales</taxon>
        <taxon>Pseudonocardiaceae</taxon>
        <taxon>Pseudonocardia</taxon>
    </lineage>
</organism>
<dbReference type="CDD" id="cd00090">
    <property type="entry name" value="HTH_ARSR"/>
    <property type="match status" value="1"/>
</dbReference>
<keyword evidence="3" id="KW-1185">Reference proteome</keyword>
<dbReference type="InterPro" id="IPR011991">
    <property type="entry name" value="ArsR-like_HTH"/>
</dbReference>
<protein>
    <submittedName>
        <fullName evidence="2">MarR family transcriptional regulator</fullName>
    </submittedName>
</protein>
<accession>A0ABS6UIH7</accession>
<dbReference type="SMART" id="SM00347">
    <property type="entry name" value="HTH_MARR"/>
    <property type="match status" value="1"/>
</dbReference>
<name>A0ABS6UIH7_9PSEU</name>
<comment type="caution">
    <text evidence="2">The sequence shown here is derived from an EMBL/GenBank/DDBJ whole genome shotgun (WGS) entry which is preliminary data.</text>
</comment>
<dbReference type="RefSeq" id="WP_218591991.1">
    <property type="nucleotide sequence ID" value="NZ_JADQDE010000131.1"/>
</dbReference>
<reference evidence="2 3" key="1">
    <citation type="submission" date="2020-11" db="EMBL/GenBank/DDBJ databases">
        <title>Pseudonocardia abyssalis sp. nov. and Pseudonocardia oceani sp. nov., description and phylogenomic analysis of two novel actinomycetes isolated from the deep Southern Ocean.</title>
        <authorList>
            <person name="Parra J."/>
        </authorList>
    </citation>
    <scope>NUCLEOTIDE SEQUENCE [LARGE SCALE GENOMIC DNA]</scope>
    <source>
        <strain evidence="3">KRD185</strain>
    </source>
</reference>
<dbReference type="InterPro" id="IPR000835">
    <property type="entry name" value="HTH_MarR-typ"/>
</dbReference>
<gene>
    <name evidence="2" type="ORF">I4I82_30550</name>
</gene>
<dbReference type="EMBL" id="JADQDF010000001">
    <property type="protein sequence ID" value="MBW0131987.1"/>
    <property type="molecule type" value="Genomic_DNA"/>
</dbReference>
<sequence>MPSGPDRVPIVPGSAVLSRVEREVTVLLRRSMEDVWAAGYGSDPAVDRFTYSVLALLDEHGPQDLTTLTARLGLTKATASRRVSRLSGAGLVETEPEGRAMRVALTPAGDAQVARVRGGRAARLGEVLAGWSTEDGDTLAALLHRLNTDLDSHRRLPS</sequence>
<evidence type="ECO:0000259" key="1">
    <source>
        <dbReference type="SMART" id="SM00347"/>
    </source>
</evidence>
<dbReference type="Proteomes" id="UP000694300">
    <property type="component" value="Unassembled WGS sequence"/>
</dbReference>
<dbReference type="InterPro" id="IPR039422">
    <property type="entry name" value="MarR/SlyA-like"/>
</dbReference>
<dbReference type="PANTHER" id="PTHR33164:SF57">
    <property type="entry name" value="MARR-FAMILY TRANSCRIPTIONAL REGULATOR"/>
    <property type="match status" value="1"/>
</dbReference>
<dbReference type="Pfam" id="PF12802">
    <property type="entry name" value="MarR_2"/>
    <property type="match status" value="1"/>
</dbReference>
<proteinExistence type="predicted"/>
<evidence type="ECO:0000313" key="2">
    <source>
        <dbReference type="EMBL" id="MBW0131987.1"/>
    </source>
</evidence>
<evidence type="ECO:0000313" key="3">
    <source>
        <dbReference type="Proteomes" id="UP000694300"/>
    </source>
</evidence>